<accession>A0A6J5QM77</accession>
<organism evidence="1">
    <name type="scientific">uncultured Caudovirales phage</name>
    <dbReference type="NCBI Taxonomy" id="2100421"/>
    <lineage>
        <taxon>Viruses</taxon>
        <taxon>Duplodnaviria</taxon>
        <taxon>Heunggongvirae</taxon>
        <taxon>Uroviricota</taxon>
        <taxon>Caudoviricetes</taxon>
        <taxon>Peduoviridae</taxon>
        <taxon>Maltschvirus</taxon>
        <taxon>Maltschvirus maltsch</taxon>
    </lineage>
</organism>
<dbReference type="EMBL" id="LR797049">
    <property type="protein sequence ID" value="CAB4183607.1"/>
    <property type="molecule type" value="Genomic_DNA"/>
</dbReference>
<sequence length="69" mass="8268">MRTVKYRIEVWGTVGPNTNMTEFKKYEYEYGLFHCFMVMENTCYAIIETTQGEVIEKKLDDIEFIKNLN</sequence>
<proteinExistence type="predicted"/>
<gene>
    <name evidence="1" type="ORF">UFOVP1106_21</name>
</gene>
<protein>
    <submittedName>
        <fullName evidence="1">Uncharacterized protein</fullName>
    </submittedName>
</protein>
<evidence type="ECO:0000313" key="1">
    <source>
        <dbReference type="EMBL" id="CAB4183607.1"/>
    </source>
</evidence>
<name>A0A6J5QM77_9CAUD</name>
<reference evidence="1" key="1">
    <citation type="submission" date="2020-05" db="EMBL/GenBank/DDBJ databases">
        <authorList>
            <person name="Chiriac C."/>
            <person name="Salcher M."/>
            <person name="Ghai R."/>
            <person name="Kavagutti S V."/>
        </authorList>
    </citation>
    <scope>NUCLEOTIDE SEQUENCE</scope>
</reference>